<keyword evidence="2" id="KW-1185">Reference proteome</keyword>
<organism evidence="1 2">
    <name type="scientific">Thiomicrospira cyclica (strain DSM 14477 / JCM 11371 / ALM1)</name>
    <name type="common">Thioalkalimicrobium cyclicum</name>
    <dbReference type="NCBI Taxonomy" id="717773"/>
    <lineage>
        <taxon>Bacteria</taxon>
        <taxon>Pseudomonadati</taxon>
        <taxon>Pseudomonadota</taxon>
        <taxon>Gammaproteobacteria</taxon>
        <taxon>Thiotrichales</taxon>
        <taxon>Piscirickettsiaceae</taxon>
        <taxon>Thiomicrospira</taxon>
    </lineage>
</organism>
<dbReference type="RefSeq" id="WP_013835463.1">
    <property type="nucleotide sequence ID" value="NC_015581.1"/>
</dbReference>
<gene>
    <name evidence="1" type="ordered locus">Thicy_0917</name>
</gene>
<evidence type="ECO:0000313" key="2">
    <source>
        <dbReference type="Proteomes" id="UP000009232"/>
    </source>
</evidence>
<reference evidence="1 2" key="1">
    <citation type="submission" date="2011-05" db="EMBL/GenBank/DDBJ databases">
        <title>Complete sequence of Thioalkalimicrobium cyclicum ALM1.</title>
        <authorList>
            <consortium name="US DOE Joint Genome Institute"/>
            <person name="Lucas S."/>
            <person name="Han J."/>
            <person name="Lapidus A."/>
            <person name="Cheng J.-F."/>
            <person name="Goodwin L."/>
            <person name="Pitluck S."/>
            <person name="Peters L."/>
            <person name="Mikhailova N."/>
            <person name="Davenport K."/>
            <person name="Han C."/>
            <person name="Tapia R."/>
            <person name="Land M."/>
            <person name="Hauser L."/>
            <person name="Kyrpides N."/>
            <person name="Ivanova N."/>
            <person name="Pagani I."/>
            <person name="Kappler U."/>
            <person name="Woyke T."/>
        </authorList>
    </citation>
    <scope>NUCLEOTIDE SEQUENCE [LARGE SCALE GENOMIC DNA]</scope>
    <source>
        <strain evidence="2">DSM 14477 / JCM 11371 / ALM1</strain>
    </source>
</reference>
<protein>
    <submittedName>
        <fullName evidence="1">Uncharacterized protein</fullName>
    </submittedName>
</protein>
<dbReference type="eggNOG" id="ENOG502ZVQU">
    <property type="taxonomic scope" value="Bacteria"/>
</dbReference>
<evidence type="ECO:0000313" key="1">
    <source>
        <dbReference type="EMBL" id="AEG31685.1"/>
    </source>
</evidence>
<dbReference type="AlphaFoldDB" id="F6DCU9"/>
<dbReference type="STRING" id="717773.Thicy_0917"/>
<name>F6DCU9_THICA</name>
<dbReference type="Proteomes" id="UP000009232">
    <property type="component" value="Chromosome"/>
</dbReference>
<accession>F6DCU9</accession>
<dbReference type="OrthoDB" id="5616219at2"/>
<sequence length="78" mass="9160">MYAIEFETDVTSPFIRLHDYEKLKNQHVKVIVLSESLSDEVPAPSVHQSKYNFDDLVGRLTWQGDALKVQQRLRDEWV</sequence>
<proteinExistence type="predicted"/>
<dbReference type="EMBL" id="CP002776">
    <property type="protein sequence ID" value="AEG31685.1"/>
    <property type="molecule type" value="Genomic_DNA"/>
</dbReference>
<dbReference type="KEGG" id="tcy:Thicy_0917"/>
<dbReference type="HOGENOM" id="CLU_197656_0_0_6"/>